<feature type="transmembrane region" description="Helical" evidence="7">
    <location>
        <begin position="49"/>
        <end position="69"/>
    </location>
</feature>
<dbReference type="InterPro" id="IPR032808">
    <property type="entry name" value="DoxX"/>
</dbReference>
<comment type="similarity">
    <text evidence="2">Belongs to the DoxX family.</text>
</comment>
<dbReference type="InterPro" id="IPR051907">
    <property type="entry name" value="DoxX-like_oxidoreductase"/>
</dbReference>
<gene>
    <name evidence="8" type="ORF">AAG747_27875</name>
</gene>
<keyword evidence="4 7" id="KW-0812">Transmembrane</keyword>
<keyword evidence="9" id="KW-1185">Reference proteome</keyword>
<dbReference type="PANTHER" id="PTHR33452:SF1">
    <property type="entry name" value="INNER MEMBRANE PROTEIN YPHA-RELATED"/>
    <property type="match status" value="1"/>
</dbReference>
<evidence type="ECO:0000256" key="3">
    <source>
        <dbReference type="ARBA" id="ARBA00022475"/>
    </source>
</evidence>
<name>A0AAW9SM03_9BACT</name>
<evidence type="ECO:0000256" key="7">
    <source>
        <dbReference type="SAM" id="Phobius"/>
    </source>
</evidence>
<keyword evidence="5 7" id="KW-1133">Transmembrane helix</keyword>
<feature type="transmembrane region" description="Helical" evidence="7">
    <location>
        <begin position="12"/>
        <end position="29"/>
    </location>
</feature>
<protein>
    <submittedName>
        <fullName evidence="8">DoxX family protein</fullName>
    </submittedName>
</protein>
<comment type="caution">
    <text evidence="8">The sequence shown here is derived from an EMBL/GenBank/DDBJ whole genome shotgun (WGS) entry which is preliminary data.</text>
</comment>
<dbReference type="RefSeq" id="WP_346824545.1">
    <property type="nucleotide sequence ID" value="NZ_JBDKWZ010000027.1"/>
</dbReference>
<keyword evidence="3" id="KW-1003">Cell membrane</keyword>
<evidence type="ECO:0000256" key="4">
    <source>
        <dbReference type="ARBA" id="ARBA00022692"/>
    </source>
</evidence>
<feature type="transmembrane region" description="Helical" evidence="7">
    <location>
        <begin position="113"/>
        <end position="133"/>
    </location>
</feature>
<dbReference type="PANTHER" id="PTHR33452">
    <property type="entry name" value="OXIDOREDUCTASE CATD-RELATED"/>
    <property type="match status" value="1"/>
</dbReference>
<dbReference type="AlphaFoldDB" id="A0AAW9SM03"/>
<dbReference type="GO" id="GO:0005886">
    <property type="term" value="C:plasma membrane"/>
    <property type="evidence" value="ECO:0007669"/>
    <property type="project" value="UniProtKB-SubCell"/>
</dbReference>
<sequence length="146" mass="16447">MKEKLFATKSSLTFFILRLSLGIVIWPHGYQKITGFSKVMHHLVNDYQLPWLIAFFVVLIEFVTPLLLLVGFASRIMAVLLAVVMIGAIPYHWDNGFFMNWFGNQAGEGFEYHLLAIGIATAIVLEGGGKYSLDRKILNKSQKVLA</sequence>
<keyword evidence="6 7" id="KW-0472">Membrane</keyword>
<evidence type="ECO:0000256" key="5">
    <source>
        <dbReference type="ARBA" id="ARBA00022989"/>
    </source>
</evidence>
<reference evidence="8 9" key="1">
    <citation type="submission" date="2024-04" db="EMBL/GenBank/DDBJ databases">
        <title>Novel genus in family Flammeovirgaceae.</title>
        <authorList>
            <person name="Nguyen T.H."/>
            <person name="Vuong T.Q."/>
            <person name="Le H."/>
            <person name="Kim S.-G."/>
        </authorList>
    </citation>
    <scope>NUCLEOTIDE SEQUENCE [LARGE SCALE GENOMIC DNA]</scope>
    <source>
        <strain evidence="8 9">JCM 23209</strain>
    </source>
</reference>
<proteinExistence type="inferred from homology"/>
<accession>A0AAW9SM03</accession>
<evidence type="ECO:0000313" key="9">
    <source>
        <dbReference type="Proteomes" id="UP001403385"/>
    </source>
</evidence>
<organism evidence="8 9">
    <name type="scientific">Rapidithrix thailandica</name>
    <dbReference type="NCBI Taxonomy" id="413964"/>
    <lineage>
        <taxon>Bacteria</taxon>
        <taxon>Pseudomonadati</taxon>
        <taxon>Bacteroidota</taxon>
        <taxon>Cytophagia</taxon>
        <taxon>Cytophagales</taxon>
        <taxon>Flammeovirgaceae</taxon>
        <taxon>Rapidithrix</taxon>
    </lineage>
</organism>
<feature type="transmembrane region" description="Helical" evidence="7">
    <location>
        <begin position="76"/>
        <end position="93"/>
    </location>
</feature>
<evidence type="ECO:0000256" key="6">
    <source>
        <dbReference type="ARBA" id="ARBA00023136"/>
    </source>
</evidence>
<dbReference type="Pfam" id="PF07681">
    <property type="entry name" value="DoxX"/>
    <property type="match status" value="1"/>
</dbReference>
<evidence type="ECO:0000256" key="2">
    <source>
        <dbReference type="ARBA" id="ARBA00006679"/>
    </source>
</evidence>
<comment type="subcellular location">
    <subcellularLocation>
        <location evidence="1">Cell membrane</location>
        <topology evidence="1">Multi-pass membrane protein</topology>
    </subcellularLocation>
</comment>
<evidence type="ECO:0000256" key="1">
    <source>
        <dbReference type="ARBA" id="ARBA00004651"/>
    </source>
</evidence>
<evidence type="ECO:0000313" key="8">
    <source>
        <dbReference type="EMBL" id="MEN7551766.1"/>
    </source>
</evidence>
<dbReference type="EMBL" id="JBDKWZ010000027">
    <property type="protein sequence ID" value="MEN7551766.1"/>
    <property type="molecule type" value="Genomic_DNA"/>
</dbReference>
<dbReference type="Proteomes" id="UP001403385">
    <property type="component" value="Unassembled WGS sequence"/>
</dbReference>